<dbReference type="SUPFAM" id="SSF64268">
    <property type="entry name" value="PX domain"/>
    <property type="match status" value="1"/>
</dbReference>
<dbReference type="InterPro" id="IPR051228">
    <property type="entry name" value="NADPH_Oxidase/PX-Domain"/>
</dbReference>
<sequence>MKPLVCLPQGHLFKTVLTVIQGLRKSLRDKKSAHSSISSPISERMTSVSSSQDIQFQGNLLQSPKKVIKALFDYKPQGPGELEFSKGDFFHVIGNEDDPEWYEACDPKKNIRGMVPVPYFEVFGKTRPITPGAPTSTAHRSSPQSKKLSTDSMPTSVSSKGSSGSALYAIVLYEFKAERSDELDVNAGENIILCAHHNYEWFIAKPIDRLGGPGLVPVSYVSVIDILTGQSTGNDVIDDITSANLPTVDEWKNKNAKYKASSIPLGNVDENFGTPGMASRTTSHYQERASSRLSNLNPRAASQATMDMDVEVDNSTPYVTDAAVDAFHVDNGRYWFHVRCELSNGEQRSLCRYYEDFYDFQIRLLELFPAEAGRSSQNHKRILPFIPGPLTYVTDKITKKRQIDLNDYVKELIELPAYISHSQYVKRLFSMHNDLDQVLDPSSAPLRQTHQQHQHQHQHQPQHQQQFVQQQNRAPVGGAASTYDEDHDATIVKEESVATFNTIQPQTLTAANSSVGSVKLKFFYRDDIFALLLPKDITVAGLRNKVKTRIYDDDVNQNFKIYIKENDGPGAEVLTEDDVLNVLDNKLKMIIDDE</sequence>
<dbReference type="GO" id="GO:0005938">
    <property type="term" value="C:cell cortex"/>
    <property type="evidence" value="ECO:0007669"/>
    <property type="project" value="UniProtKB-ARBA"/>
</dbReference>
<dbReference type="PROSITE" id="PS50002">
    <property type="entry name" value="SH3"/>
    <property type="match status" value="2"/>
</dbReference>
<dbReference type="SUPFAM" id="SSF54277">
    <property type="entry name" value="CAD &amp; PB1 domains"/>
    <property type="match status" value="1"/>
</dbReference>
<dbReference type="InterPro" id="IPR035550">
    <property type="entry name" value="Bem1/Scd2_PX"/>
</dbReference>
<dbReference type="Pfam" id="PF00018">
    <property type="entry name" value="SH3_1"/>
    <property type="match status" value="2"/>
</dbReference>
<dbReference type="VEuPathDB" id="FungiDB:BON22_2449"/>
<dbReference type="PANTHER" id="PTHR15706">
    <property type="entry name" value="SH3 MULTIPLE DOMAIN"/>
    <property type="match status" value="1"/>
</dbReference>
<dbReference type="OrthoDB" id="548867at2759"/>
<dbReference type="GO" id="GO:0060090">
    <property type="term" value="F:molecular adaptor activity"/>
    <property type="evidence" value="ECO:0007669"/>
    <property type="project" value="UniProtKB-ARBA"/>
</dbReference>
<evidence type="ECO:0000256" key="3">
    <source>
        <dbReference type="PROSITE-ProRule" id="PRU00192"/>
    </source>
</evidence>
<evidence type="ECO:0000313" key="7">
    <source>
        <dbReference type="EMBL" id="CDR40139.1"/>
    </source>
</evidence>
<feature type="domain" description="SH3" evidence="5">
    <location>
        <begin position="63"/>
        <end position="125"/>
    </location>
</feature>
<feature type="compositionally biased region" description="Basic residues" evidence="4">
    <location>
        <begin position="450"/>
        <end position="460"/>
    </location>
</feature>
<dbReference type="InterPro" id="IPR001452">
    <property type="entry name" value="SH3_domain"/>
</dbReference>
<dbReference type="GO" id="GO:0035091">
    <property type="term" value="F:phosphatidylinositol binding"/>
    <property type="evidence" value="ECO:0007669"/>
    <property type="project" value="InterPro"/>
</dbReference>
<dbReference type="PhylomeDB" id="A0A061ARG0"/>
<dbReference type="AlphaFoldDB" id="A0A061ARG0"/>
<dbReference type="InterPro" id="IPR001683">
    <property type="entry name" value="PX_dom"/>
</dbReference>
<dbReference type="Gene3D" id="2.30.30.40">
    <property type="entry name" value="SH3 Domains"/>
    <property type="match status" value="2"/>
</dbReference>
<dbReference type="Gene3D" id="3.30.1520.10">
    <property type="entry name" value="Phox-like domain"/>
    <property type="match status" value="1"/>
</dbReference>
<dbReference type="Pfam" id="PF00787">
    <property type="entry name" value="PX"/>
    <property type="match status" value="1"/>
</dbReference>
<accession>A0A061ARG0</accession>
<dbReference type="SMART" id="SM00326">
    <property type="entry name" value="SH3"/>
    <property type="match status" value="2"/>
</dbReference>
<evidence type="ECO:0000259" key="5">
    <source>
        <dbReference type="PROSITE" id="PS50002"/>
    </source>
</evidence>
<dbReference type="GO" id="GO:1902494">
    <property type="term" value="C:catalytic complex"/>
    <property type="evidence" value="ECO:0007669"/>
    <property type="project" value="UniProtKB-ARBA"/>
</dbReference>
<dbReference type="InterPro" id="IPR035549">
    <property type="entry name" value="Bem1/Scd2_SH3_2"/>
</dbReference>
<evidence type="ECO:0000256" key="4">
    <source>
        <dbReference type="SAM" id="MobiDB-lite"/>
    </source>
</evidence>
<dbReference type="SMART" id="SM00312">
    <property type="entry name" value="PX"/>
    <property type="match status" value="1"/>
</dbReference>
<dbReference type="GO" id="GO:0030427">
    <property type="term" value="C:site of polarized growth"/>
    <property type="evidence" value="ECO:0007669"/>
    <property type="project" value="UniProtKB-ARBA"/>
</dbReference>
<evidence type="ECO:0000256" key="2">
    <source>
        <dbReference type="ARBA" id="ARBA00022737"/>
    </source>
</evidence>
<dbReference type="EMBL" id="LK052889">
    <property type="protein sequence ID" value="CDR40139.1"/>
    <property type="molecule type" value="Genomic_DNA"/>
</dbReference>
<dbReference type="PANTHER" id="PTHR15706:SF2">
    <property type="entry name" value="SH3 AND PX DOMAIN-CONTAINING PROTEIN 2A"/>
    <property type="match status" value="1"/>
</dbReference>
<evidence type="ECO:0000259" key="6">
    <source>
        <dbReference type="PROSITE" id="PS50195"/>
    </source>
</evidence>
<dbReference type="PROSITE" id="PS50195">
    <property type="entry name" value="PX"/>
    <property type="match status" value="1"/>
</dbReference>
<dbReference type="InterPro" id="IPR036028">
    <property type="entry name" value="SH3-like_dom_sf"/>
</dbReference>
<keyword evidence="2" id="KW-0677">Repeat</keyword>
<name>A0A061ARG0_CYBFA</name>
<feature type="region of interest" description="Disordered" evidence="4">
    <location>
        <begin position="446"/>
        <end position="482"/>
    </location>
</feature>
<dbReference type="FunFam" id="2.30.30.40:FF:000093">
    <property type="entry name" value="Protein kinase activator Bem1"/>
    <property type="match status" value="1"/>
</dbReference>
<feature type="compositionally biased region" description="Polar residues" evidence="4">
    <location>
        <begin position="133"/>
        <end position="155"/>
    </location>
</feature>
<feature type="region of interest" description="Disordered" evidence="4">
    <location>
        <begin position="128"/>
        <end position="162"/>
    </location>
</feature>
<gene>
    <name evidence="7" type="ORF">CYFA0S_04e04412g</name>
</gene>
<feature type="compositionally biased region" description="Low complexity" evidence="4">
    <location>
        <begin position="461"/>
        <end position="471"/>
    </location>
</feature>
<dbReference type="InterPro" id="IPR036871">
    <property type="entry name" value="PX_dom_sf"/>
</dbReference>
<dbReference type="SMART" id="SM00666">
    <property type="entry name" value="PB1"/>
    <property type="match status" value="1"/>
</dbReference>
<dbReference type="GO" id="GO:0051130">
    <property type="term" value="P:positive regulation of cellular component organization"/>
    <property type="evidence" value="ECO:0007669"/>
    <property type="project" value="UniProtKB-ARBA"/>
</dbReference>
<feature type="domain" description="SH3" evidence="5">
    <location>
        <begin position="164"/>
        <end position="226"/>
    </location>
</feature>
<feature type="domain" description="PX" evidence="6">
    <location>
        <begin position="314"/>
        <end position="436"/>
    </location>
</feature>
<dbReference type="SUPFAM" id="SSF50044">
    <property type="entry name" value="SH3-domain"/>
    <property type="match status" value="2"/>
</dbReference>
<dbReference type="InterPro" id="IPR035548">
    <property type="entry name" value="Bem1/Scd2_SH3_1"/>
</dbReference>
<dbReference type="InterPro" id="IPR000270">
    <property type="entry name" value="PB1_dom"/>
</dbReference>
<reference evidence="7" key="1">
    <citation type="journal article" date="2014" name="Genome Announc.">
        <title>Genome sequence of the yeast Cyberlindnera fabianii (Hansenula fabianii).</title>
        <authorList>
            <person name="Freel K.C."/>
            <person name="Sarilar V."/>
            <person name="Neuveglise C."/>
            <person name="Devillers H."/>
            <person name="Friedrich A."/>
            <person name="Schacherer J."/>
        </authorList>
    </citation>
    <scope>NUCLEOTIDE SEQUENCE</scope>
    <source>
        <strain evidence="7">YJS4271</strain>
    </source>
</reference>
<dbReference type="Gene3D" id="3.10.20.90">
    <property type="entry name" value="Phosphatidylinositol 3-kinase Catalytic Subunit, Chain A, domain 1"/>
    <property type="match status" value="1"/>
</dbReference>
<organism evidence="7">
    <name type="scientific">Cyberlindnera fabianii</name>
    <name type="common">Yeast</name>
    <name type="synonym">Hansenula fabianii</name>
    <dbReference type="NCBI Taxonomy" id="36022"/>
    <lineage>
        <taxon>Eukaryota</taxon>
        <taxon>Fungi</taxon>
        <taxon>Dikarya</taxon>
        <taxon>Ascomycota</taxon>
        <taxon>Saccharomycotina</taxon>
        <taxon>Saccharomycetes</taxon>
        <taxon>Phaffomycetales</taxon>
        <taxon>Phaffomycetaceae</taxon>
        <taxon>Cyberlindnera</taxon>
    </lineage>
</organism>
<proteinExistence type="predicted"/>
<keyword evidence="1 3" id="KW-0728">SH3 domain</keyword>
<evidence type="ECO:0000256" key="1">
    <source>
        <dbReference type="ARBA" id="ARBA00022443"/>
    </source>
</evidence>
<dbReference type="CDD" id="cd11879">
    <property type="entry name" value="SH3_Bem1p_2"/>
    <property type="match status" value="1"/>
</dbReference>
<dbReference type="CDD" id="cd11878">
    <property type="entry name" value="SH3_Bem1p_1"/>
    <property type="match status" value="1"/>
</dbReference>
<dbReference type="CDD" id="cd06890">
    <property type="entry name" value="PX_Bem1p"/>
    <property type="match status" value="1"/>
</dbReference>
<protein>
    <submittedName>
        <fullName evidence="7">CYFA0S04e04412g1_1</fullName>
    </submittedName>
</protein>